<protein>
    <submittedName>
        <fullName evidence="1">Uncharacterized protein</fullName>
    </submittedName>
</protein>
<sequence length="148" mass="17147">MCNKILHIFCWSKVESVIAWAISIRARGLKILKGWFSSGDYCGTNGEEFFIKWKKLWATLSVFFITLMQQQSIFIQRLFHTCCNTDCYRRPFLPTAISIFSLSEEPSITQVFLLLLFLIRVTFNFSLASIKYFGYTTGGETPPFHNCI</sequence>
<dbReference type="AlphaFoldDB" id="A0A1A8HGM9"/>
<dbReference type="EMBL" id="HAEB01000496">
    <property type="protein sequence ID" value="SBQ46944.1"/>
    <property type="molecule type" value="Transcribed_RNA"/>
</dbReference>
<dbReference type="EMBL" id="HAEC01015144">
    <property type="protein sequence ID" value="SBQ83365.1"/>
    <property type="molecule type" value="Transcribed_RNA"/>
</dbReference>
<proteinExistence type="predicted"/>
<name>A0A1A8HGM9_9TELE</name>
<gene>
    <name evidence="1" type="primary">Nfu_g_1_013096</name>
</gene>
<reference evidence="1" key="1">
    <citation type="submission" date="2016-05" db="EMBL/GenBank/DDBJ databases">
        <authorList>
            <person name="Lavstsen T."/>
            <person name="Jespersen J.S."/>
        </authorList>
    </citation>
    <scope>NUCLEOTIDE SEQUENCE</scope>
    <source>
        <tissue evidence="1">Brain</tissue>
    </source>
</reference>
<organism evidence="1">
    <name type="scientific">Nothobranchius korthausae</name>
    <dbReference type="NCBI Taxonomy" id="1143690"/>
    <lineage>
        <taxon>Eukaryota</taxon>
        <taxon>Metazoa</taxon>
        <taxon>Chordata</taxon>
        <taxon>Craniata</taxon>
        <taxon>Vertebrata</taxon>
        <taxon>Euteleostomi</taxon>
        <taxon>Actinopterygii</taxon>
        <taxon>Neopterygii</taxon>
        <taxon>Teleostei</taxon>
        <taxon>Neoteleostei</taxon>
        <taxon>Acanthomorphata</taxon>
        <taxon>Ovalentaria</taxon>
        <taxon>Atherinomorphae</taxon>
        <taxon>Cyprinodontiformes</taxon>
        <taxon>Nothobranchiidae</taxon>
        <taxon>Nothobranchius</taxon>
    </lineage>
</organism>
<evidence type="ECO:0000313" key="1">
    <source>
        <dbReference type="EMBL" id="SBQ83365.1"/>
    </source>
</evidence>
<accession>A0A1A8HGM9</accession>
<reference evidence="1" key="2">
    <citation type="submission" date="2016-06" db="EMBL/GenBank/DDBJ databases">
        <title>The genome of a short-lived fish provides insights into sex chromosome evolution and the genetic control of aging.</title>
        <authorList>
            <person name="Reichwald K."/>
            <person name="Felder M."/>
            <person name="Petzold A."/>
            <person name="Koch P."/>
            <person name="Groth M."/>
            <person name="Platzer M."/>
        </authorList>
    </citation>
    <scope>NUCLEOTIDE SEQUENCE</scope>
    <source>
        <tissue evidence="1">Brain</tissue>
    </source>
</reference>